<protein>
    <submittedName>
        <fullName evidence="3">Lipopolysaccharide export system protein LptA</fullName>
    </submittedName>
</protein>
<evidence type="ECO:0000313" key="3">
    <source>
        <dbReference type="EMBL" id="SDL15827.1"/>
    </source>
</evidence>
<dbReference type="Pfam" id="PF03968">
    <property type="entry name" value="LptD_N"/>
    <property type="match status" value="1"/>
</dbReference>
<keyword evidence="4" id="KW-1185">Reference proteome</keyword>
<dbReference type="RefSeq" id="WP_089757826.1">
    <property type="nucleotide sequence ID" value="NZ_FNGO01000002.1"/>
</dbReference>
<dbReference type="AlphaFoldDB" id="A0A1G9HS39"/>
<organism evidence="3 4">
    <name type="scientific">Halarsenatibacter silvermanii</name>
    <dbReference type="NCBI Taxonomy" id="321763"/>
    <lineage>
        <taxon>Bacteria</taxon>
        <taxon>Bacillati</taxon>
        <taxon>Bacillota</taxon>
        <taxon>Clostridia</taxon>
        <taxon>Halanaerobiales</taxon>
        <taxon>Halarsenatibacteraceae</taxon>
        <taxon>Halarsenatibacter</taxon>
    </lineage>
</organism>
<reference evidence="3 4" key="1">
    <citation type="submission" date="2016-10" db="EMBL/GenBank/DDBJ databases">
        <authorList>
            <person name="de Groot N.N."/>
        </authorList>
    </citation>
    <scope>NUCLEOTIDE SEQUENCE [LARGE SCALE GENOMIC DNA]</scope>
    <source>
        <strain evidence="3 4">SLAS-1</strain>
    </source>
</reference>
<dbReference type="STRING" id="321763.SAMN04488692_10222"/>
<proteinExistence type="predicted"/>
<dbReference type="EMBL" id="FNGO01000002">
    <property type="protein sequence ID" value="SDL15827.1"/>
    <property type="molecule type" value="Genomic_DNA"/>
</dbReference>
<evidence type="ECO:0000313" key="4">
    <source>
        <dbReference type="Proteomes" id="UP000199476"/>
    </source>
</evidence>
<evidence type="ECO:0000256" key="1">
    <source>
        <dbReference type="SAM" id="MobiDB-lite"/>
    </source>
</evidence>
<feature type="compositionally biased region" description="Acidic residues" evidence="1">
    <location>
        <begin position="180"/>
        <end position="206"/>
    </location>
</feature>
<feature type="domain" description="Organic solvent tolerance-like N-terminal" evidence="2">
    <location>
        <begin position="67"/>
        <end position="166"/>
    </location>
</feature>
<feature type="region of interest" description="Disordered" evidence="1">
    <location>
        <begin position="178"/>
        <end position="206"/>
    </location>
</feature>
<gene>
    <name evidence="3" type="ORF">SAMN04488692_10222</name>
</gene>
<dbReference type="Proteomes" id="UP000199476">
    <property type="component" value="Unassembled WGS sequence"/>
</dbReference>
<accession>A0A1G9HS39</accession>
<sequence>MKTKFSLVFALTILTIFVLVAAGSGPISAQTYRDLEGDEIYITTLEEGEYLIEARGNARLYSEGLEVTGAEADLNSLTGEVIFRENVEFDSAELFVSSRHMIYYIDEERAVFTGDPDLEYIDLYAEAEEIEYMMGENMAYLYGGVEGTRARDEFEADEVEVDLAEEKVDLLGQARVRMLDEEESGVNEEENGDEENGGEEQNDAQN</sequence>
<evidence type="ECO:0000259" key="2">
    <source>
        <dbReference type="Pfam" id="PF03968"/>
    </source>
</evidence>
<dbReference type="InterPro" id="IPR005653">
    <property type="entry name" value="OstA-like_N"/>
</dbReference>
<dbReference type="OrthoDB" id="2111353at2"/>
<dbReference type="Gene3D" id="2.60.450.10">
    <property type="entry name" value="Lipopolysaccharide (LPS) transport protein A like domain"/>
    <property type="match status" value="1"/>
</dbReference>
<name>A0A1G9HS39_9FIRM</name>